<dbReference type="AlphaFoldDB" id="A0A379QYM7"/>
<reference evidence="1 3" key="1">
    <citation type="submission" date="2018-06" db="EMBL/GenBank/DDBJ databases">
        <authorList>
            <consortium name="Pathogen Informatics"/>
            <person name="Doyle S."/>
        </authorList>
    </citation>
    <scope>NUCLEOTIDE SEQUENCE [LARGE SCALE GENOMIC DNA]</scope>
    <source>
        <strain evidence="1 3">NCTC10718</strain>
    </source>
</reference>
<dbReference type="RefSeq" id="WP_159108194.1">
    <property type="nucleotide sequence ID" value="NZ_JBNQPT010000010.1"/>
</dbReference>
<dbReference type="EMBL" id="UGWQ01000001">
    <property type="protein sequence ID" value="SUF69532.1"/>
    <property type="molecule type" value="Genomic_DNA"/>
</dbReference>
<protein>
    <submittedName>
        <fullName evidence="1">Uncharacterized protein</fullName>
    </submittedName>
</protein>
<gene>
    <name evidence="1" type="ORF">NCTC10718_01053</name>
    <name evidence="2" type="ORF">NCTC10718_02319</name>
</gene>
<name>A0A379QYM7_SALER</name>
<evidence type="ECO:0000313" key="2">
    <source>
        <dbReference type="EMBL" id="SUF69532.1"/>
    </source>
</evidence>
<evidence type="ECO:0000313" key="1">
    <source>
        <dbReference type="EMBL" id="SUF68342.1"/>
    </source>
</evidence>
<sequence>MDKEARLCPSCHEQMTPIFRGSFTKKGKTYRPKKAASFPIWLCPKCSPVGESH</sequence>
<dbReference type="EMBL" id="UGWQ01000001">
    <property type="protein sequence ID" value="SUF68342.1"/>
    <property type="molecule type" value="Genomic_DNA"/>
</dbReference>
<proteinExistence type="predicted"/>
<accession>A0A379QYM7</accession>
<dbReference type="Proteomes" id="UP000254332">
    <property type="component" value="Unassembled WGS sequence"/>
</dbReference>
<evidence type="ECO:0000313" key="3">
    <source>
        <dbReference type="Proteomes" id="UP000254332"/>
    </source>
</evidence>
<organism evidence="1 3">
    <name type="scientific">Salmonella enterica</name>
    <name type="common">Salmonella choleraesuis</name>
    <dbReference type="NCBI Taxonomy" id="28901"/>
    <lineage>
        <taxon>Bacteria</taxon>
        <taxon>Pseudomonadati</taxon>
        <taxon>Pseudomonadota</taxon>
        <taxon>Gammaproteobacteria</taxon>
        <taxon>Enterobacterales</taxon>
        <taxon>Enterobacteriaceae</taxon>
        <taxon>Salmonella</taxon>
    </lineage>
</organism>